<dbReference type="RefSeq" id="WP_160180703.1">
    <property type="nucleotide sequence ID" value="NZ_CP047656.1"/>
</dbReference>
<gene>
    <name evidence="5" type="primary">darP</name>
    <name evidence="6" type="ORF">FX988_02808</name>
</gene>
<keyword evidence="1 5" id="KW-0963">Cytoplasm</keyword>
<dbReference type="EMBL" id="CP047656">
    <property type="protein sequence ID" value="QHJ12551.1"/>
    <property type="molecule type" value="Genomic_DNA"/>
</dbReference>
<dbReference type="NCBIfam" id="NF003593">
    <property type="entry name" value="PRK05255.1-1"/>
    <property type="match status" value="1"/>
</dbReference>
<dbReference type="PANTHER" id="PTHR38101">
    <property type="entry name" value="UPF0307 PROTEIN YJGA"/>
    <property type="match status" value="1"/>
</dbReference>
<comment type="similarity">
    <text evidence="5">Belongs to the DarP family.</text>
</comment>
<dbReference type="AlphaFoldDB" id="A0A857JNF9"/>
<reference evidence="6 7" key="1">
    <citation type="submission" date="2019-12" db="EMBL/GenBank/DDBJ databases">
        <title>Genome sequencing and assembly of endphytes of Porphyra tenera.</title>
        <authorList>
            <person name="Park J.M."/>
            <person name="Shin R."/>
            <person name="Jo S.H."/>
        </authorList>
    </citation>
    <scope>NUCLEOTIDE SEQUENCE [LARGE SCALE GENOMIC DNA]</scope>
    <source>
        <strain evidence="6 7">GPM4</strain>
    </source>
</reference>
<dbReference type="GO" id="GO:1902626">
    <property type="term" value="P:assembly of large subunit precursor of preribosome"/>
    <property type="evidence" value="ECO:0007669"/>
    <property type="project" value="UniProtKB-UniRule"/>
</dbReference>
<dbReference type="GO" id="GO:0005829">
    <property type="term" value="C:cytosol"/>
    <property type="evidence" value="ECO:0007669"/>
    <property type="project" value="TreeGrafter"/>
</dbReference>
<keyword evidence="3 5" id="KW-0699">rRNA-binding</keyword>
<evidence type="ECO:0000256" key="2">
    <source>
        <dbReference type="ARBA" id="ARBA00022517"/>
    </source>
</evidence>
<keyword evidence="7" id="KW-1185">Reference proteome</keyword>
<organism evidence="6 7">
    <name type="scientific">Paraglaciecola mesophila</name>
    <dbReference type="NCBI Taxonomy" id="197222"/>
    <lineage>
        <taxon>Bacteria</taxon>
        <taxon>Pseudomonadati</taxon>
        <taxon>Pseudomonadota</taxon>
        <taxon>Gammaproteobacteria</taxon>
        <taxon>Alteromonadales</taxon>
        <taxon>Alteromonadaceae</taxon>
        <taxon>Paraglaciecola</taxon>
    </lineage>
</organism>
<evidence type="ECO:0000313" key="7">
    <source>
        <dbReference type="Proteomes" id="UP000464524"/>
    </source>
</evidence>
<dbReference type="CDD" id="cd16331">
    <property type="entry name" value="YjgA-like"/>
    <property type="match status" value="1"/>
</dbReference>
<comment type="subcellular location">
    <subcellularLocation>
        <location evidence="5">Cytoplasm</location>
    </subcellularLocation>
    <text evidence="5">Associates with late stage pre-50S ribosomal subunits.</text>
</comment>
<evidence type="ECO:0000256" key="1">
    <source>
        <dbReference type="ARBA" id="ARBA00022490"/>
    </source>
</evidence>
<dbReference type="KEGG" id="pmes:FX988_02808"/>
<keyword evidence="4 5" id="KW-0694">RNA-binding</keyword>
<accession>A0A857JNF9</accession>
<dbReference type="HAMAP" id="MF_00765">
    <property type="entry name" value="DarP"/>
    <property type="match status" value="1"/>
</dbReference>
<dbReference type="Gene3D" id="1.10.60.30">
    <property type="entry name" value="PSPTO4464-like domains"/>
    <property type="match status" value="2"/>
</dbReference>
<dbReference type="InterPro" id="IPR006839">
    <property type="entry name" value="DarP"/>
</dbReference>
<dbReference type="PANTHER" id="PTHR38101:SF1">
    <property type="entry name" value="UPF0307 PROTEIN YJGA"/>
    <property type="match status" value="1"/>
</dbReference>
<name>A0A857JNF9_9ALTE</name>
<evidence type="ECO:0000256" key="4">
    <source>
        <dbReference type="ARBA" id="ARBA00022884"/>
    </source>
</evidence>
<comment type="function">
    <text evidence="5">Member of a network of 50S ribosomal subunit biogenesis factors which assembles along the 30S-50S interface, preventing incorrect 23S rRNA structures from forming. Promotes peptidyl transferase center (PTC) maturation.</text>
</comment>
<evidence type="ECO:0000256" key="3">
    <source>
        <dbReference type="ARBA" id="ARBA00022730"/>
    </source>
</evidence>
<evidence type="ECO:0000256" key="5">
    <source>
        <dbReference type="HAMAP-Rule" id="MF_00765"/>
    </source>
</evidence>
<dbReference type="GO" id="GO:0043022">
    <property type="term" value="F:ribosome binding"/>
    <property type="evidence" value="ECO:0007669"/>
    <property type="project" value="UniProtKB-UniRule"/>
</dbReference>
<evidence type="ECO:0000313" key="6">
    <source>
        <dbReference type="EMBL" id="QHJ12551.1"/>
    </source>
</evidence>
<dbReference type="SUPFAM" id="SSF158710">
    <property type="entry name" value="PSPTO4464-like"/>
    <property type="match status" value="1"/>
</dbReference>
<dbReference type="GO" id="GO:0019843">
    <property type="term" value="F:rRNA binding"/>
    <property type="evidence" value="ECO:0007669"/>
    <property type="project" value="UniProtKB-UniRule"/>
</dbReference>
<dbReference type="OrthoDB" id="5293604at2"/>
<dbReference type="InterPro" id="IPR023153">
    <property type="entry name" value="DarP_sf"/>
</dbReference>
<keyword evidence="2 5" id="KW-0690">Ribosome biogenesis</keyword>
<sequence length="175" mass="20120">MAVSPDKNEFEVEQEDTQLSKTQIKNQMNDLQKLGVSLVDLSPTALAKIPMDQELLDAVMLARRILRKKEGYRRQLQLIGKLMRHRDVVPIEQALLQIQASHQKTNQKFHKLEILRDNLIAQGDSAIEEVLVEHPILERQKLRQLVRQAAKQQADNKPPKAARELFKYLKSSIDG</sequence>
<dbReference type="PIRSF" id="PIRSF016183">
    <property type="entry name" value="UCP016183"/>
    <property type="match status" value="1"/>
</dbReference>
<dbReference type="Proteomes" id="UP000464524">
    <property type="component" value="Chromosome"/>
</dbReference>
<protein>
    <recommendedName>
        <fullName evidence="5">Dual-action ribosomal maturation protein DarP</fullName>
    </recommendedName>
    <alternativeName>
        <fullName evidence="5">Large ribosomal subunit assembly factor DarP</fullName>
    </alternativeName>
</protein>
<dbReference type="Pfam" id="PF04751">
    <property type="entry name" value="DarP"/>
    <property type="match status" value="1"/>
</dbReference>
<proteinExistence type="inferred from homology"/>